<gene>
    <name evidence="1" type="ORF">PSTG_11347</name>
</gene>
<protein>
    <recommendedName>
        <fullName evidence="3">Helicase C-terminal domain-containing protein</fullName>
    </recommendedName>
</protein>
<dbReference type="InterPro" id="IPR027417">
    <property type="entry name" value="P-loop_NTPase"/>
</dbReference>
<dbReference type="EMBL" id="AJIL01000098">
    <property type="protein sequence ID" value="KNE95363.1"/>
    <property type="molecule type" value="Genomic_DNA"/>
</dbReference>
<evidence type="ECO:0008006" key="3">
    <source>
        <dbReference type="Google" id="ProtNLM"/>
    </source>
</evidence>
<name>A0A0L0V7V5_9BASI</name>
<dbReference type="OrthoDB" id="10497429at2759"/>
<evidence type="ECO:0000313" key="1">
    <source>
        <dbReference type="EMBL" id="KNE95363.1"/>
    </source>
</evidence>
<proteinExistence type="predicted"/>
<evidence type="ECO:0000313" key="2">
    <source>
        <dbReference type="Proteomes" id="UP000054564"/>
    </source>
</evidence>
<dbReference type="SUPFAM" id="SSF52540">
    <property type="entry name" value="P-loop containing nucleoside triphosphate hydrolases"/>
    <property type="match status" value="1"/>
</dbReference>
<dbReference type="Proteomes" id="UP000054564">
    <property type="component" value="Unassembled WGS sequence"/>
</dbReference>
<dbReference type="AlphaFoldDB" id="A0A0L0V7V5"/>
<comment type="caution">
    <text evidence="1">The sequence shown here is derived from an EMBL/GenBank/DDBJ whole genome shotgun (WGS) entry which is preliminary data.</text>
</comment>
<keyword evidence="2" id="KW-1185">Reference proteome</keyword>
<organism evidence="1 2">
    <name type="scientific">Puccinia striiformis f. sp. tritici PST-78</name>
    <dbReference type="NCBI Taxonomy" id="1165861"/>
    <lineage>
        <taxon>Eukaryota</taxon>
        <taxon>Fungi</taxon>
        <taxon>Dikarya</taxon>
        <taxon>Basidiomycota</taxon>
        <taxon>Pucciniomycotina</taxon>
        <taxon>Pucciniomycetes</taxon>
        <taxon>Pucciniales</taxon>
        <taxon>Pucciniaceae</taxon>
        <taxon>Puccinia</taxon>
    </lineage>
</organism>
<reference evidence="2" key="1">
    <citation type="submission" date="2014-03" db="EMBL/GenBank/DDBJ databases">
        <title>The Genome Sequence of Puccinia striiformis f. sp. tritici PST-78.</title>
        <authorList>
            <consortium name="The Broad Institute Genome Sequencing Platform"/>
            <person name="Cuomo C."/>
            <person name="Hulbert S."/>
            <person name="Chen X."/>
            <person name="Walker B."/>
            <person name="Young S.K."/>
            <person name="Zeng Q."/>
            <person name="Gargeya S."/>
            <person name="Fitzgerald M."/>
            <person name="Haas B."/>
            <person name="Abouelleil A."/>
            <person name="Alvarado L."/>
            <person name="Arachchi H.M."/>
            <person name="Berlin A.M."/>
            <person name="Chapman S.B."/>
            <person name="Goldberg J."/>
            <person name="Griggs A."/>
            <person name="Gujja S."/>
            <person name="Hansen M."/>
            <person name="Howarth C."/>
            <person name="Imamovic A."/>
            <person name="Larimer J."/>
            <person name="McCowan C."/>
            <person name="Montmayeur A."/>
            <person name="Murphy C."/>
            <person name="Neiman D."/>
            <person name="Pearson M."/>
            <person name="Priest M."/>
            <person name="Roberts A."/>
            <person name="Saif S."/>
            <person name="Shea T."/>
            <person name="Sisk P."/>
            <person name="Sykes S."/>
            <person name="Wortman J."/>
            <person name="Nusbaum C."/>
            <person name="Birren B."/>
        </authorList>
    </citation>
    <scope>NUCLEOTIDE SEQUENCE [LARGE SCALE GENOMIC DNA]</scope>
    <source>
        <strain evidence="2">race PST-78</strain>
    </source>
</reference>
<accession>A0A0L0V7V5</accession>
<sequence>MALGLGQNWKRVRHVVHVGRGDPASIFQMIGPCGRGGEAGLAIMFVEENRRNGKNCVADFTNPYVQTDDDRMDALAITPVCLRVAFTLDNKLGYIPISLDNPNYLLERKHEDDDGLDECHCSNCNVEKFRAGLSKIIHMKNDNLDALVSNPQDINNNPLNITLGNPATIAKWHPGPTDTPLEPVLESFAKSLLSDFKVLFAESFDLSASDFLPAGLFNIENA</sequence>
<dbReference type="Gene3D" id="3.40.50.300">
    <property type="entry name" value="P-loop containing nucleotide triphosphate hydrolases"/>
    <property type="match status" value="1"/>
</dbReference>